<evidence type="ECO:0000313" key="2">
    <source>
        <dbReference type="EMBL" id="TEB05292.1"/>
    </source>
</evidence>
<organism evidence="2 3">
    <name type="scientific">Pelotomaculum schinkii</name>
    <dbReference type="NCBI Taxonomy" id="78350"/>
    <lineage>
        <taxon>Bacteria</taxon>
        <taxon>Bacillati</taxon>
        <taxon>Bacillota</taxon>
        <taxon>Clostridia</taxon>
        <taxon>Eubacteriales</taxon>
        <taxon>Desulfotomaculaceae</taxon>
        <taxon>Pelotomaculum</taxon>
    </lineage>
</organism>
<keyword evidence="1" id="KW-0472">Membrane</keyword>
<protein>
    <submittedName>
        <fullName evidence="2">Uncharacterized protein</fullName>
    </submittedName>
</protein>
<dbReference type="InterPro" id="IPR048147">
    <property type="entry name" value="CBO0543-like"/>
</dbReference>
<accession>A0A4Y7R938</accession>
<proteinExistence type="predicted"/>
<keyword evidence="3" id="KW-1185">Reference proteome</keyword>
<feature type="transmembrane region" description="Helical" evidence="1">
    <location>
        <begin position="128"/>
        <end position="153"/>
    </location>
</feature>
<gene>
    <name evidence="2" type="ORF">Psch_02333</name>
</gene>
<keyword evidence="1" id="KW-1133">Transmembrane helix</keyword>
<keyword evidence="1" id="KW-0812">Transmembrane</keyword>
<dbReference type="RefSeq" id="WP_190240394.1">
    <property type="nucleotide sequence ID" value="NZ_QFGA01000002.1"/>
</dbReference>
<feature type="transmembrane region" description="Helical" evidence="1">
    <location>
        <begin position="6"/>
        <end position="25"/>
    </location>
</feature>
<feature type="transmembrane region" description="Helical" evidence="1">
    <location>
        <begin position="66"/>
        <end position="86"/>
    </location>
</feature>
<dbReference type="Proteomes" id="UP000298324">
    <property type="component" value="Unassembled WGS sequence"/>
</dbReference>
<dbReference type="EMBL" id="QFGA01000002">
    <property type="protein sequence ID" value="TEB05292.1"/>
    <property type="molecule type" value="Genomic_DNA"/>
</dbReference>
<evidence type="ECO:0000256" key="1">
    <source>
        <dbReference type="SAM" id="Phobius"/>
    </source>
</evidence>
<name>A0A4Y7R938_9FIRM</name>
<reference evidence="2 3" key="1">
    <citation type="journal article" date="2018" name="Environ. Microbiol.">
        <title>Novel energy conservation strategies and behaviour of Pelotomaculum schinkii driving syntrophic propionate catabolism.</title>
        <authorList>
            <person name="Hidalgo-Ahumada C.A.P."/>
            <person name="Nobu M.K."/>
            <person name="Narihiro T."/>
            <person name="Tamaki H."/>
            <person name="Liu W.T."/>
            <person name="Kamagata Y."/>
            <person name="Stams A.J.M."/>
            <person name="Imachi H."/>
            <person name="Sousa D.Z."/>
        </authorList>
    </citation>
    <scope>NUCLEOTIDE SEQUENCE [LARGE SCALE GENOMIC DNA]</scope>
    <source>
        <strain evidence="2 3">HH</strain>
    </source>
</reference>
<dbReference type="NCBIfam" id="NF041644">
    <property type="entry name" value="CBO0543_fam"/>
    <property type="match status" value="1"/>
</dbReference>
<evidence type="ECO:0000313" key="3">
    <source>
        <dbReference type="Proteomes" id="UP000298324"/>
    </source>
</evidence>
<sequence>MVISTEFIISVISALIGLLLLVFAVDWRYFRDWVVVFLYKSVLDGLWGAAVVNLHLLEYPFRQLPLLYKVSLLFDFWVFPILCILYNQVTRERGFRHILVYAILFSVGITVIEYPLELYTELIKYHKWSWYITFITLTVTFLSSRAFIAFYRWGCEYFGSKRF</sequence>
<feature type="transmembrane region" description="Helical" evidence="1">
    <location>
        <begin position="98"/>
        <end position="116"/>
    </location>
</feature>
<comment type="caution">
    <text evidence="2">The sequence shown here is derived from an EMBL/GenBank/DDBJ whole genome shotgun (WGS) entry which is preliminary data.</text>
</comment>
<dbReference type="AlphaFoldDB" id="A0A4Y7R938"/>